<accession>A0A7M5V0Z7</accession>
<evidence type="ECO:0000256" key="1">
    <source>
        <dbReference type="SAM" id="SignalP"/>
    </source>
</evidence>
<sequence>MNFFGLSIIAIVFLLEGSNGENRPSNFQINEGKTYRADQVDVIPDKSKRNIKNDDCSGRISRKCARTGCKKVCRQKPNFINQCTPVKKCRYERCTSCYHATHLECDTGGKCHVVCGQKCFVKSYPILINRKKAQ</sequence>
<dbReference type="AlphaFoldDB" id="A0A7M5V0Z7"/>
<protein>
    <submittedName>
        <fullName evidence="2">Uncharacterized protein</fullName>
    </submittedName>
</protein>
<organism evidence="2 3">
    <name type="scientific">Clytia hemisphaerica</name>
    <dbReference type="NCBI Taxonomy" id="252671"/>
    <lineage>
        <taxon>Eukaryota</taxon>
        <taxon>Metazoa</taxon>
        <taxon>Cnidaria</taxon>
        <taxon>Hydrozoa</taxon>
        <taxon>Hydroidolina</taxon>
        <taxon>Leptothecata</taxon>
        <taxon>Obeliida</taxon>
        <taxon>Clytiidae</taxon>
        <taxon>Clytia</taxon>
    </lineage>
</organism>
<keyword evidence="1" id="KW-0732">Signal</keyword>
<keyword evidence="3" id="KW-1185">Reference proteome</keyword>
<reference evidence="2" key="1">
    <citation type="submission" date="2021-01" db="UniProtKB">
        <authorList>
            <consortium name="EnsemblMetazoa"/>
        </authorList>
    </citation>
    <scope>IDENTIFICATION</scope>
</reference>
<feature type="chain" id="PRO_5029611960" evidence="1">
    <location>
        <begin position="21"/>
        <end position="134"/>
    </location>
</feature>
<dbReference type="EnsemblMetazoa" id="CLYHEMT004520.1">
    <property type="protein sequence ID" value="CLYHEMP004520.1"/>
    <property type="gene ID" value="CLYHEMG004520"/>
</dbReference>
<evidence type="ECO:0000313" key="2">
    <source>
        <dbReference type="EnsemblMetazoa" id="CLYHEMP004520.1"/>
    </source>
</evidence>
<name>A0A7M5V0Z7_9CNID</name>
<proteinExistence type="predicted"/>
<dbReference type="Proteomes" id="UP000594262">
    <property type="component" value="Unplaced"/>
</dbReference>
<evidence type="ECO:0000313" key="3">
    <source>
        <dbReference type="Proteomes" id="UP000594262"/>
    </source>
</evidence>
<feature type="signal peptide" evidence="1">
    <location>
        <begin position="1"/>
        <end position="20"/>
    </location>
</feature>